<keyword evidence="2" id="KW-1133">Transmembrane helix</keyword>
<sequence length="1129" mass="125715">MEKVKGSGALNLHKQLNMLPVYTHLFKICLLVLLPVWQALPQGFEKLPPRKTGVKFQNNLREDEFSNILTYEYFYNGGGVAIGDINNDGLDDLFFTGNMSSNRLYQNLGDFKFKDITRAAGVGGRDAWTTGTTMVDINGDGYLDIYVCYSGKGAASDRKNQLFINQTDGTFVESAEKYGLADPANSIQALFFDFDLDGDLDMYLLNHNTQVINEIDFDAKRKDRNEFAGDKLFRNDNGYFRDISEQAGIKGNSMGFGLGIAVSDITGNGYPDLYVSNDYIEPDYLYINNGDGTFSERLTDYLQHISYFSMGSDISDINNDGLSDLFTLDMLPEDNRRQKLLYGPENYEQYALMVMEGFYHQNMRNMLHVNQGSGFFSEVGQLAGISNTDWSWAAFFADFDNDGWKDLFVSNGYYRDYTNRDFLKYKGDYYFSKARDGEKADTLHLVTSMESTPVHDYIYKNEAGTRFKDMSAAWGFGEPAFSNGAAYADLDNDGSLDLVVNHLNAAAGIFRNKLTGGGEMANFLQLRLRGQGMNTSGIGAKITVYVDGQKQYFEQQPSRGFQSSVSHKLHVGLGQAPMVDSLHIRWPSGKEQWIRDIKVNRLLALREDEAMRTTDGVERTEQAAFTPIVPPFNYEHLEPGYNDFKRQPLLSHMLSPTGPVLAVADVNNNGFTDVFVGGAEDRPGKLFFQVSNGKFVESQGLNLEEDSKFATTDALFFDANGDGLPDLYLVSGGYHDFDRDSPELQDRLYINQGGGNFVKDVSSLPEIYSSGSVVKAMDIDRDGDLDLFVGGRAVPGQYPKAAASYVLQNNGKGQFENKSPTLFPGLDEIGMITDAEVMDLNEDGWDDLLLVGDWMPVSVFLNREGRGFENATANYFDRELKGKWSVIKAADFDRDGDLDLLVGNFGLNSQLSASEQEPLTLVYGDFDGNGSVDPILNHYIMGESYPFMSRDELLDQMYGMRSVFTDYASFSTARIEDILSEEQLAAADKLLVNELKTIYLENKEGKFVPRELPVEAQYAPAGAISVLDYDDDGNLDFILGGNQNTTRLRLGVMDANFGQLFRGNGSGAFTYVSTPDSGLAFNGDVKSMEVINLSYLKVLLVGINNQGVSAYLLNRSLEEKPLKNLSSQD</sequence>
<dbReference type="AlphaFoldDB" id="A0A1M7QC85"/>
<feature type="transmembrane region" description="Helical" evidence="2">
    <location>
        <begin position="21"/>
        <end position="40"/>
    </location>
</feature>
<dbReference type="PANTHER" id="PTHR16026">
    <property type="entry name" value="CARTILAGE ACIDIC PROTEIN 1"/>
    <property type="match status" value="1"/>
</dbReference>
<dbReference type="Pfam" id="PF13517">
    <property type="entry name" value="FG-GAP_3"/>
    <property type="match status" value="6"/>
</dbReference>
<keyword evidence="2" id="KW-0472">Membrane</keyword>
<dbReference type="Gene3D" id="2.130.10.130">
    <property type="entry name" value="Integrin alpha, N-terminal"/>
    <property type="match status" value="5"/>
</dbReference>
<dbReference type="RefSeq" id="WP_245802911.1">
    <property type="nucleotide sequence ID" value="NZ_FRCY01000016.1"/>
</dbReference>
<organism evidence="4 5">
    <name type="scientific">Cyclobacterium lianum</name>
    <dbReference type="NCBI Taxonomy" id="388280"/>
    <lineage>
        <taxon>Bacteria</taxon>
        <taxon>Pseudomonadati</taxon>
        <taxon>Bacteroidota</taxon>
        <taxon>Cytophagia</taxon>
        <taxon>Cytophagales</taxon>
        <taxon>Cyclobacteriaceae</taxon>
        <taxon>Cyclobacterium</taxon>
    </lineage>
</organism>
<dbReference type="SUPFAM" id="SSF69318">
    <property type="entry name" value="Integrin alpha N-terminal domain"/>
    <property type="match status" value="3"/>
</dbReference>
<protein>
    <submittedName>
        <fullName evidence="4">Repeat domain-containing protein</fullName>
    </submittedName>
</protein>
<dbReference type="InterPro" id="IPR013517">
    <property type="entry name" value="FG-GAP"/>
</dbReference>
<keyword evidence="1" id="KW-0732">Signal</keyword>
<dbReference type="Proteomes" id="UP000184513">
    <property type="component" value="Unassembled WGS sequence"/>
</dbReference>
<dbReference type="PANTHER" id="PTHR16026:SF0">
    <property type="entry name" value="CARTILAGE ACIDIC PROTEIN 1"/>
    <property type="match status" value="1"/>
</dbReference>
<evidence type="ECO:0000256" key="2">
    <source>
        <dbReference type="SAM" id="Phobius"/>
    </source>
</evidence>
<dbReference type="EMBL" id="FRCY01000016">
    <property type="protein sequence ID" value="SHN28315.1"/>
    <property type="molecule type" value="Genomic_DNA"/>
</dbReference>
<evidence type="ECO:0000259" key="3">
    <source>
        <dbReference type="Pfam" id="PF07593"/>
    </source>
</evidence>
<dbReference type="InterPro" id="IPR027039">
    <property type="entry name" value="Crtac1"/>
</dbReference>
<feature type="domain" description="ASPIC/UnbV" evidence="3">
    <location>
        <begin position="537"/>
        <end position="603"/>
    </location>
</feature>
<dbReference type="InterPro" id="IPR011519">
    <property type="entry name" value="UnbV_ASPIC"/>
</dbReference>
<evidence type="ECO:0000313" key="5">
    <source>
        <dbReference type="Proteomes" id="UP000184513"/>
    </source>
</evidence>
<proteinExistence type="predicted"/>
<dbReference type="InterPro" id="IPR028994">
    <property type="entry name" value="Integrin_alpha_N"/>
</dbReference>
<dbReference type="STRING" id="388280.SAMN04488057_11647"/>
<evidence type="ECO:0000256" key="1">
    <source>
        <dbReference type="ARBA" id="ARBA00022729"/>
    </source>
</evidence>
<name>A0A1M7QC85_9BACT</name>
<keyword evidence="2" id="KW-0812">Transmembrane</keyword>
<accession>A0A1M7QC85</accession>
<keyword evidence="5" id="KW-1185">Reference proteome</keyword>
<evidence type="ECO:0000313" key="4">
    <source>
        <dbReference type="EMBL" id="SHN28315.1"/>
    </source>
</evidence>
<gene>
    <name evidence="4" type="ORF">SAMN04488057_11647</name>
</gene>
<reference evidence="4 5" key="1">
    <citation type="submission" date="2016-11" db="EMBL/GenBank/DDBJ databases">
        <authorList>
            <person name="Jaros S."/>
            <person name="Januszkiewicz K."/>
            <person name="Wedrychowicz H."/>
        </authorList>
    </citation>
    <scope>NUCLEOTIDE SEQUENCE [LARGE SCALE GENOMIC DNA]</scope>
    <source>
        <strain evidence="4 5">CGMCC 1.6102</strain>
    </source>
</reference>
<dbReference type="Pfam" id="PF07593">
    <property type="entry name" value="UnbV_ASPIC"/>
    <property type="match status" value="1"/>
</dbReference>